<dbReference type="GO" id="GO:0032418">
    <property type="term" value="P:lysosome localization"/>
    <property type="evidence" value="ECO:0007669"/>
    <property type="project" value="TreeGrafter"/>
</dbReference>
<dbReference type="OrthoDB" id="8581967at2759"/>
<keyword evidence="5" id="KW-1185">Reference proteome</keyword>
<feature type="compositionally biased region" description="Polar residues" evidence="1">
    <location>
        <begin position="906"/>
        <end position="915"/>
    </location>
</feature>
<name>G3NWP0_GASAC</name>
<dbReference type="eggNOG" id="ENOG502QSBH">
    <property type="taxonomic scope" value="Eukaryota"/>
</dbReference>
<dbReference type="InParanoid" id="G3NWP0"/>
<evidence type="ECO:0000256" key="1">
    <source>
        <dbReference type="SAM" id="MobiDB-lite"/>
    </source>
</evidence>
<evidence type="ECO:0000259" key="3">
    <source>
        <dbReference type="Pfam" id="PF20468"/>
    </source>
</evidence>
<evidence type="ECO:0000259" key="2">
    <source>
        <dbReference type="Pfam" id="PF15702"/>
    </source>
</evidence>
<dbReference type="InterPro" id="IPR046823">
    <property type="entry name" value="HPS6_N"/>
</dbReference>
<feature type="domain" description="BLOC-2 complex member HPS6 N-terminal" evidence="2">
    <location>
        <begin position="3"/>
        <end position="385"/>
    </location>
</feature>
<dbReference type="PANTHER" id="PTHR14696">
    <property type="entry name" value="HERMANSKY-PUDLAK SYNDROME 6 PROTEIN"/>
    <property type="match status" value="1"/>
</dbReference>
<feature type="compositionally biased region" description="Gly residues" evidence="1">
    <location>
        <begin position="934"/>
        <end position="944"/>
    </location>
</feature>
<dbReference type="InterPro" id="IPR017218">
    <property type="entry name" value="BLOC-2_complex_Hps6_subunit"/>
</dbReference>
<dbReference type="GO" id="GO:0072657">
    <property type="term" value="P:protein localization to membrane"/>
    <property type="evidence" value="ECO:0007669"/>
    <property type="project" value="TreeGrafter"/>
</dbReference>
<sequence>MARLALEQLSDFGDFTNGAELSEIIKRTGDELSNVRLSPDGRHVHVIPRGPTLGLVTLDKYERPLLAQNHKKLDLRSTRTVPVVDILYLDHRNSGGDAAAVAVVYENGKAEFWKYQECKAGWRLLQTSDLCNSPRAKVVSVCACANMIVWCEERAPSESAPALSSPRNKLRYCVCRRDFEVEEGAVSLGGVRIALHNNPKFTAVSSGEFVHLLPDVKGKPPMSISKCFVSWSPRRDSFTISATCKSTPLKKLSAQESDLKKLVTDCVGYLSTLEPPEICAFSPTACGGLLLLLATGWVCILQKDGTLRRVYKLSDNCSAVRGAPVSLCMYQDIVAVLFGQNLRLIDVNCGRELARMTLKEEGLLYENRAERGAPHLLSESGLFVVVGRETGSRDCSAVLKQSGLGGESVHPGALLVEAVFEEACKYYQQRSLSSTQLTVDALKTGGRFQAPTSLASILRNYLGTGPRQKGAEPAQNGGAGCAAGQDKLTGSLEAELKALVSLEEVKGSLVRGNPKEVLAVCESLVEKEVARLLSASELDKEALLYLNSLFSVFPGQLWRAARAALQLHCNGDGSLSSGAPADVWKTVLSAAGTPGSPTCFSFTNGGPKSNHSLKADHNANRTAKPSSASSPAALPVFELLCHSVFHFQPSWLPRFLELAQHQQQQQGSAGLGLSLASSSSWGFSGGRGGEAGDNNVPLYKRALCVLSGLAPDRDRRQDLEVELMLVSGRPNAILQALRILMAKQRWERVTQVAQKFCKQSPLLNKEIFTTLLCEVIQHRDLDPYLDLLWALCPEELTVTTILNLVLKNLPSSNAPSSSSFAASHNASTSPAPFADPHSGQLTVGLLKPLLKKVLQRETKPSQRYADILQSPSFPPPAPPRQPAQPPRSVSDPCNASSFGGAETPDRQSSSNTTVQRGRAVLPADLISIDKTPQHGGGGNIPRLN</sequence>
<dbReference type="STRING" id="69293.ENSGACP00000009759"/>
<dbReference type="PANTHER" id="PTHR14696:SF2">
    <property type="entry name" value="BLOC-2 COMPLEX MEMBER HPS6"/>
    <property type="match status" value="1"/>
</dbReference>
<protein>
    <submittedName>
        <fullName evidence="4">HPS6 biogenesis of lysosomal organelles complex 2 subunit 3</fullName>
    </submittedName>
</protein>
<feature type="compositionally biased region" description="Pro residues" evidence="1">
    <location>
        <begin position="872"/>
        <end position="885"/>
    </location>
</feature>
<dbReference type="AlphaFoldDB" id="G3NWP0"/>
<feature type="region of interest" description="Disordered" evidence="1">
    <location>
        <begin position="860"/>
        <end position="944"/>
    </location>
</feature>
<reference evidence="4 5" key="1">
    <citation type="journal article" date="2021" name="G3 (Bethesda)">
        <title>Improved contiguity of the threespine stickleback genome using long-read sequencing.</title>
        <authorList>
            <person name="Nath S."/>
            <person name="Shaw D.E."/>
            <person name="White M.A."/>
        </authorList>
    </citation>
    <scope>NUCLEOTIDE SEQUENCE [LARGE SCALE GENOMIC DNA]</scope>
    <source>
        <strain evidence="4 5">Lake Benthic</strain>
    </source>
</reference>
<dbReference type="GO" id="GO:0031084">
    <property type="term" value="C:BLOC-2 complex"/>
    <property type="evidence" value="ECO:0007669"/>
    <property type="project" value="TreeGrafter"/>
</dbReference>
<organism evidence="4 5">
    <name type="scientific">Gasterosteus aculeatus aculeatus</name>
    <name type="common">three-spined stickleback</name>
    <dbReference type="NCBI Taxonomy" id="481459"/>
    <lineage>
        <taxon>Eukaryota</taxon>
        <taxon>Metazoa</taxon>
        <taxon>Chordata</taxon>
        <taxon>Craniata</taxon>
        <taxon>Vertebrata</taxon>
        <taxon>Euteleostomi</taxon>
        <taxon>Actinopterygii</taxon>
        <taxon>Neopterygii</taxon>
        <taxon>Teleostei</taxon>
        <taxon>Neoteleostei</taxon>
        <taxon>Acanthomorphata</taxon>
        <taxon>Eupercaria</taxon>
        <taxon>Perciformes</taxon>
        <taxon>Cottioidei</taxon>
        <taxon>Gasterosteales</taxon>
        <taxon>Gasterosteidae</taxon>
        <taxon>Gasterosteus</taxon>
    </lineage>
</organism>
<dbReference type="Proteomes" id="UP000007635">
    <property type="component" value="Chromosome VI"/>
</dbReference>
<dbReference type="Pfam" id="PF15702">
    <property type="entry name" value="HPS6"/>
    <property type="match status" value="1"/>
</dbReference>
<evidence type="ECO:0000313" key="4">
    <source>
        <dbReference type="Ensembl" id="ENSGACP00000009759.2"/>
    </source>
</evidence>
<dbReference type="Pfam" id="PF20468">
    <property type="entry name" value="HPS6_C"/>
    <property type="match status" value="1"/>
</dbReference>
<dbReference type="InterPro" id="IPR046822">
    <property type="entry name" value="HPS6_C"/>
</dbReference>
<dbReference type="GeneTree" id="ENSGT00390000001546"/>
<gene>
    <name evidence="4" type="primary">HPS6</name>
</gene>
<reference evidence="4" key="3">
    <citation type="submission" date="2025-09" db="UniProtKB">
        <authorList>
            <consortium name="Ensembl"/>
        </authorList>
    </citation>
    <scope>IDENTIFICATION</scope>
</reference>
<evidence type="ECO:0000313" key="5">
    <source>
        <dbReference type="Proteomes" id="UP000007635"/>
    </source>
</evidence>
<dbReference type="GO" id="GO:0005765">
    <property type="term" value="C:lysosomal membrane"/>
    <property type="evidence" value="ECO:0007669"/>
    <property type="project" value="TreeGrafter"/>
</dbReference>
<feature type="compositionally biased region" description="Low complexity" evidence="1">
    <location>
        <begin position="816"/>
        <end position="829"/>
    </location>
</feature>
<dbReference type="Ensembl" id="ENSGACT00000009779.2">
    <property type="protein sequence ID" value="ENSGACP00000009759.2"/>
    <property type="gene ID" value="ENSGACG00000007363.2"/>
</dbReference>
<dbReference type="OMA" id="RAWPAGH"/>
<feature type="domain" description="BLOC-2 complex member HPS6 C-terminal" evidence="3">
    <location>
        <begin position="417"/>
        <end position="880"/>
    </location>
</feature>
<proteinExistence type="predicted"/>
<dbReference type="Bgee" id="ENSGACG00000007363">
    <property type="expression patterns" value="Expressed in mesonephros and 5 other cell types or tissues"/>
</dbReference>
<feature type="region of interest" description="Disordered" evidence="1">
    <location>
        <begin position="816"/>
        <end position="835"/>
    </location>
</feature>
<reference evidence="4" key="2">
    <citation type="submission" date="2025-08" db="UniProtKB">
        <authorList>
            <consortium name="Ensembl"/>
        </authorList>
    </citation>
    <scope>IDENTIFICATION</scope>
</reference>
<accession>G3NWP0</accession>